<name>A0A7K1SWY1_9SPHI</name>
<dbReference type="AlphaFoldDB" id="A0A7K1SWY1"/>
<dbReference type="InterPro" id="IPR029010">
    <property type="entry name" value="ThuA-like"/>
</dbReference>
<evidence type="ECO:0000313" key="4">
    <source>
        <dbReference type="Proteomes" id="UP000462014"/>
    </source>
</evidence>
<evidence type="ECO:0000259" key="2">
    <source>
        <dbReference type="Pfam" id="PF06283"/>
    </source>
</evidence>
<proteinExistence type="predicted"/>
<evidence type="ECO:0000256" key="1">
    <source>
        <dbReference type="SAM" id="SignalP"/>
    </source>
</evidence>
<dbReference type="Proteomes" id="UP000462014">
    <property type="component" value="Unassembled WGS sequence"/>
</dbReference>
<reference evidence="3 4" key="1">
    <citation type="submission" date="2019-12" db="EMBL/GenBank/DDBJ databases">
        <title>Mucilaginibacter sp. HMF7410 genome sequencing and assembly.</title>
        <authorList>
            <person name="Kang H."/>
            <person name="Cha I."/>
            <person name="Kim H."/>
            <person name="Joh K."/>
        </authorList>
    </citation>
    <scope>NUCLEOTIDE SEQUENCE [LARGE SCALE GENOMIC DNA]</scope>
    <source>
        <strain evidence="3 4">HMF7410</strain>
    </source>
</reference>
<dbReference type="PANTHER" id="PTHR40469">
    <property type="entry name" value="SECRETED GLYCOSYL HYDROLASE"/>
    <property type="match status" value="1"/>
</dbReference>
<keyword evidence="1" id="KW-0732">Signal</keyword>
<comment type="caution">
    <text evidence="3">The sequence shown here is derived from an EMBL/GenBank/DDBJ whole genome shotgun (WGS) entry which is preliminary data.</text>
</comment>
<dbReference type="PANTHER" id="PTHR40469:SF2">
    <property type="entry name" value="GALACTOSE-BINDING DOMAIN-LIKE SUPERFAMILY PROTEIN"/>
    <property type="match status" value="1"/>
</dbReference>
<dbReference type="Gene3D" id="3.40.50.880">
    <property type="match status" value="1"/>
</dbReference>
<sequence length="254" mass="28912">MKPFKLFLAVFMLQLTFAFTATAQKQFKVLLVTTTRGWHHESIHAGVLALQQLGVHNYFDVVLWEDPNGFTDKYLEQFQAVIFLNTTGDIFDANQQKVMERFIESGKGFVGIHSASDTEYDWEWYTKLVGRMFHIHPTVQTAKMKVLDPKFPGLQGFADGKLWTEEWYEFGPEKVSGLNYILGVDESTYNPKADWGARGKGEGMGKLHPLAWYHNYDGGRAFYTALGHLPTNFSEPAFLDHLYAGILWAATGKK</sequence>
<dbReference type="RefSeq" id="WP_157566342.1">
    <property type="nucleotide sequence ID" value="NZ_WPIK01000007.1"/>
</dbReference>
<accession>A0A7K1SWY1</accession>
<protein>
    <submittedName>
        <fullName evidence="3">ThuA domain-containing protein</fullName>
    </submittedName>
</protein>
<dbReference type="InterPro" id="IPR029062">
    <property type="entry name" value="Class_I_gatase-like"/>
</dbReference>
<evidence type="ECO:0000313" key="3">
    <source>
        <dbReference type="EMBL" id="MVN21747.1"/>
    </source>
</evidence>
<keyword evidence="4" id="KW-1185">Reference proteome</keyword>
<dbReference type="EMBL" id="WPIK01000007">
    <property type="protein sequence ID" value="MVN21747.1"/>
    <property type="molecule type" value="Genomic_DNA"/>
</dbReference>
<organism evidence="3 4">
    <name type="scientific">Mucilaginibacter arboris</name>
    <dbReference type="NCBI Taxonomy" id="2682090"/>
    <lineage>
        <taxon>Bacteria</taxon>
        <taxon>Pseudomonadati</taxon>
        <taxon>Bacteroidota</taxon>
        <taxon>Sphingobacteriia</taxon>
        <taxon>Sphingobacteriales</taxon>
        <taxon>Sphingobacteriaceae</taxon>
        <taxon>Mucilaginibacter</taxon>
    </lineage>
</organism>
<feature type="domain" description="ThuA-like" evidence="2">
    <location>
        <begin position="28"/>
        <end position="249"/>
    </location>
</feature>
<feature type="chain" id="PRO_5029737272" evidence="1">
    <location>
        <begin position="24"/>
        <end position="254"/>
    </location>
</feature>
<dbReference type="Pfam" id="PF06283">
    <property type="entry name" value="ThuA"/>
    <property type="match status" value="1"/>
</dbReference>
<dbReference type="SUPFAM" id="SSF52317">
    <property type="entry name" value="Class I glutamine amidotransferase-like"/>
    <property type="match status" value="1"/>
</dbReference>
<gene>
    <name evidence="3" type="ORF">GO621_09380</name>
</gene>
<feature type="signal peptide" evidence="1">
    <location>
        <begin position="1"/>
        <end position="23"/>
    </location>
</feature>